<sequence length="815" mass="92868">MCGQLWERDYMASLFNDTQDFIQQYRQGCESYYARSFEDLTDTQRLYVLSALIAKKAKALQADQDPQQKEVFYFSLEFLTGPLLDNYLLNFGIRDLVENGCKELGVDLDDLIKLEVDPGLGNGGLGRLAACFMDSCAALGIAGNGCGMRYHYGLFRQAIKDGRQVELMDNWLEHGFPWETRCIAESVIVQFGGQVVRHEENGRFWFTQEGGDLVRAVPYDVPLVGFGGKTVNNLRLWSAEPAEENFNLAAFNNGNYAEAMRFRSDVEAISQILYPNDSGEHGRLLRLKQEYLFVCAGLHSILRGFEKKHGCDWDKLSDFVAIHTNDTHPALCGPELMRILVDEKNVEFDCAFEIVRNTLSYTNHTVMPEALECWPISLFRSLLPRTYMFIEEIDRRFHDTFPRDKHNWHDLLSQTAMLWDGCVRMASVSVIFSHSVNGVSELHTQILKDTTLHGFYELYPDRFNNKTNGISHRRFLGNANPAYSALITKTIGNGWLSDASELAKLSVYENDPSFLEDFEAAKLNDKQRLARYIKEQTGVSLDPHMIFDVQVKRFHAYKRQLLNVLKIMDVYNRLLDGKGFTMHPTAFIFSGKAAQSYVFAKEVIRLINSVADVINNDERVNQIIKVAFVPNFAVSNAQLIYPAAEISEQISWAGSEASGTSNMKLMMNGAWTLGTYDGANIEIAKRVGDSNIKIFGLREQDVVNLRQPGAYWAWDMYNNDRIRLGRIIDQLTDGTLNRLSGGFESIRDELLTNNDHDLVLADFYAYVQAWEELTRSYTNRHVWNHGAVHNSACSGYFTSDRTIREYANDIWHISC</sequence>
<evidence type="ECO:0000256" key="9">
    <source>
        <dbReference type="ARBA" id="ARBA00025174"/>
    </source>
</evidence>
<dbReference type="PANTHER" id="PTHR11468">
    <property type="entry name" value="GLYCOGEN PHOSPHORYLASE"/>
    <property type="match status" value="1"/>
</dbReference>
<evidence type="ECO:0000313" key="13">
    <source>
        <dbReference type="Proteomes" id="UP000005947"/>
    </source>
</evidence>
<comment type="similarity">
    <text evidence="3 11">Belongs to the glycogen phosphorylase family.</text>
</comment>
<evidence type="ECO:0000256" key="4">
    <source>
        <dbReference type="ARBA" id="ARBA00022533"/>
    </source>
</evidence>
<dbReference type="PIRSF" id="PIRSF000460">
    <property type="entry name" value="Pprylas_GlgP"/>
    <property type="match status" value="1"/>
</dbReference>
<dbReference type="SUPFAM" id="SSF53756">
    <property type="entry name" value="UDP-Glycosyltransferase/glycogen phosphorylase"/>
    <property type="match status" value="1"/>
</dbReference>
<dbReference type="InterPro" id="IPR035090">
    <property type="entry name" value="Pyridoxal_P_attach_site"/>
</dbReference>
<evidence type="ECO:0000256" key="5">
    <source>
        <dbReference type="ARBA" id="ARBA00022676"/>
    </source>
</evidence>
<comment type="catalytic activity">
    <reaction evidence="1 11">
        <text>[(1-&gt;4)-alpha-D-glucosyl](n) + phosphate = [(1-&gt;4)-alpha-D-glucosyl](n-1) + alpha-D-glucose 1-phosphate</text>
        <dbReference type="Rhea" id="RHEA:41732"/>
        <dbReference type="Rhea" id="RHEA-COMP:9584"/>
        <dbReference type="Rhea" id="RHEA-COMP:9586"/>
        <dbReference type="ChEBI" id="CHEBI:15444"/>
        <dbReference type="ChEBI" id="CHEBI:43474"/>
        <dbReference type="ChEBI" id="CHEBI:58601"/>
        <dbReference type="EC" id="2.4.1.1"/>
    </reaction>
</comment>
<dbReference type="GO" id="GO:0005980">
    <property type="term" value="P:glycogen catabolic process"/>
    <property type="evidence" value="ECO:0007669"/>
    <property type="project" value="TreeGrafter"/>
</dbReference>
<dbReference type="GO" id="GO:0030170">
    <property type="term" value="F:pyridoxal phosphate binding"/>
    <property type="evidence" value="ECO:0007669"/>
    <property type="project" value="InterPro"/>
</dbReference>
<dbReference type="Gene3D" id="3.40.50.2000">
    <property type="entry name" value="Glycogen Phosphorylase B"/>
    <property type="match status" value="2"/>
</dbReference>
<feature type="modified residue" description="N6-(pyridoxal phosphate)lysine" evidence="10">
    <location>
        <position position="664"/>
    </location>
</feature>
<proteinExistence type="inferred from homology"/>
<evidence type="ECO:0000256" key="10">
    <source>
        <dbReference type="PIRSR" id="PIRSR000460-1"/>
    </source>
</evidence>
<evidence type="ECO:0000256" key="3">
    <source>
        <dbReference type="ARBA" id="ARBA00006047"/>
    </source>
</evidence>
<dbReference type="EMBL" id="ACGK02000001">
    <property type="protein sequence ID" value="EGF23148.1"/>
    <property type="molecule type" value="Genomic_DNA"/>
</dbReference>
<evidence type="ECO:0000256" key="7">
    <source>
        <dbReference type="ARBA" id="ARBA00022898"/>
    </source>
</evidence>
<protein>
    <recommendedName>
        <fullName evidence="11">Alpha-1,4 glucan phosphorylase</fullName>
        <ecNumber evidence="11">2.4.1.1</ecNumber>
    </recommendedName>
</protein>
<keyword evidence="8 11" id="KW-0119">Carbohydrate metabolism</keyword>
<dbReference type="InterPro" id="IPR011833">
    <property type="entry name" value="Glycg_phsphrylas"/>
</dbReference>
<keyword evidence="6 11" id="KW-0808">Transferase</keyword>
<dbReference type="EC" id="2.4.1.1" evidence="11"/>
<dbReference type="PANTHER" id="PTHR11468:SF3">
    <property type="entry name" value="GLYCOGEN PHOSPHORYLASE, LIVER FORM"/>
    <property type="match status" value="1"/>
</dbReference>
<reference evidence="12 13" key="1">
    <citation type="submission" date="2011-02" db="EMBL/GenBank/DDBJ databases">
        <authorList>
            <person name="Muzny D."/>
            <person name="Qin X."/>
            <person name="Buhay C."/>
            <person name="Dugan-Rocha S."/>
            <person name="Ding Y."/>
            <person name="Chen G."/>
            <person name="Hawes A."/>
            <person name="Holder M."/>
            <person name="Jhangiani S."/>
            <person name="Johnson A."/>
            <person name="Khan Z."/>
            <person name="Li Z."/>
            <person name="Liu W."/>
            <person name="Liu X."/>
            <person name="Perez L."/>
            <person name="Shen H."/>
            <person name="Wang Q."/>
            <person name="Watt J."/>
            <person name="Xi L."/>
            <person name="Xin Y."/>
            <person name="Zhou J."/>
            <person name="Deng J."/>
            <person name="Jiang H."/>
            <person name="Liu Y."/>
            <person name="Qu J."/>
            <person name="Song X.-Z."/>
            <person name="Zhang L."/>
            <person name="Villasana D."/>
            <person name="Johnson A."/>
            <person name="Liu J."/>
            <person name="Liyanage D."/>
            <person name="Lorensuhewa L."/>
            <person name="Robinson T."/>
            <person name="Song A."/>
            <person name="Song B.-B."/>
            <person name="Dinh H."/>
            <person name="Thornton R."/>
            <person name="Coyle M."/>
            <person name="Francisco L."/>
            <person name="Jackson L."/>
            <person name="Javaid M."/>
            <person name="Korchina V."/>
            <person name="Kovar C."/>
            <person name="Mata R."/>
            <person name="Mathew T."/>
            <person name="Ngo R."/>
            <person name="Nguyen L."/>
            <person name="Nguyen N."/>
            <person name="Okwuonu G."/>
            <person name="Ongeri F."/>
            <person name="Pham C."/>
            <person name="Simmons D."/>
            <person name="Wilczek-Boney K."/>
            <person name="Hale W."/>
            <person name="Jakkamsetti A."/>
            <person name="Pham P."/>
            <person name="Ruth R."/>
            <person name="San Lucas F."/>
            <person name="Warren J."/>
            <person name="Zhang J."/>
            <person name="Zhao Z."/>
            <person name="Zhou C."/>
            <person name="Zhu D."/>
            <person name="Lee S."/>
            <person name="Bess C."/>
            <person name="Blankenburg K."/>
            <person name="Forbes L."/>
            <person name="Fu Q."/>
            <person name="Gubbala S."/>
            <person name="Hirani K."/>
            <person name="Jayaseelan J.C."/>
            <person name="Lara F."/>
            <person name="Munidasa M."/>
            <person name="Palculict T."/>
            <person name="Patil S."/>
            <person name="Pu L.-L."/>
            <person name="Saada N."/>
            <person name="Tang L."/>
            <person name="Weissenberger G."/>
            <person name="Zhu Y."/>
            <person name="Hemphill L."/>
            <person name="Shang Y."/>
            <person name="Youmans B."/>
            <person name="Ayvaz T."/>
            <person name="Ross M."/>
            <person name="Santibanez J."/>
            <person name="Aqrawi P."/>
            <person name="Gross S."/>
            <person name="Joshi V."/>
            <person name="Fowler G."/>
            <person name="Nazareth L."/>
            <person name="Reid J."/>
            <person name="Worley K."/>
            <person name="Petrosino J."/>
            <person name="Highlander S."/>
            <person name="Gibbs R."/>
        </authorList>
    </citation>
    <scope>NUCLEOTIDE SEQUENCE [LARGE SCALE GENOMIC DNA]</scope>
    <source>
        <strain evidence="12 13">DSM 15829</strain>
    </source>
</reference>
<comment type="function">
    <text evidence="11">Allosteric enzyme that catalyzes the rate-limiting step in glycogen catabolism, the phosphorolytic cleavage of glycogen to produce glucose-1-phosphate, and plays a central role in maintaining cellular and organismal glucose homeostasis.</text>
</comment>
<keyword evidence="5 11" id="KW-0328">Glycosyltransferase</keyword>
<accession>F1T5L4</accession>
<comment type="cofactor">
    <cofactor evidence="2 11">
        <name>pyridoxal 5'-phosphate</name>
        <dbReference type="ChEBI" id="CHEBI:597326"/>
    </cofactor>
</comment>
<evidence type="ECO:0000256" key="11">
    <source>
        <dbReference type="RuleBase" id="RU000587"/>
    </source>
</evidence>
<dbReference type="InterPro" id="IPR000811">
    <property type="entry name" value="Glyco_trans_35"/>
</dbReference>
<evidence type="ECO:0000256" key="2">
    <source>
        <dbReference type="ARBA" id="ARBA00001933"/>
    </source>
</evidence>
<dbReference type="FunFam" id="3.40.50.2000:FF:000003">
    <property type="entry name" value="Alpha-1,4 glucan phosphorylase"/>
    <property type="match status" value="1"/>
</dbReference>
<gene>
    <name evidence="12" type="primary">glgP</name>
    <name evidence="12" type="ORF">HMPREF0091_10095</name>
</gene>
<name>F1T5L4_9ACTN</name>
<keyword evidence="4" id="KW-0021">Allosteric enzyme</keyword>
<dbReference type="eggNOG" id="COG0058">
    <property type="taxonomic scope" value="Bacteria"/>
</dbReference>
<dbReference type="Proteomes" id="UP000005947">
    <property type="component" value="Unassembled WGS sequence"/>
</dbReference>
<dbReference type="NCBIfam" id="TIGR02093">
    <property type="entry name" value="P_ylase"/>
    <property type="match status" value="1"/>
</dbReference>
<dbReference type="Pfam" id="PF00343">
    <property type="entry name" value="Phosphorylase"/>
    <property type="match status" value="1"/>
</dbReference>
<keyword evidence="7 10" id="KW-0663">Pyridoxal phosphate</keyword>
<evidence type="ECO:0000256" key="8">
    <source>
        <dbReference type="ARBA" id="ARBA00023277"/>
    </source>
</evidence>
<dbReference type="PROSITE" id="PS00102">
    <property type="entry name" value="PHOSPHORYLASE"/>
    <property type="match status" value="1"/>
</dbReference>
<evidence type="ECO:0000313" key="12">
    <source>
        <dbReference type="EMBL" id="EGF23148.1"/>
    </source>
</evidence>
<evidence type="ECO:0000256" key="6">
    <source>
        <dbReference type="ARBA" id="ARBA00022679"/>
    </source>
</evidence>
<dbReference type="GO" id="GO:0008184">
    <property type="term" value="F:glycogen phosphorylase activity"/>
    <property type="evidence" value="ECO:0007669"/>
    <property type="project" value="InterPro"/>
</dbReference>
<dbReference type="GO" id="GO:0005737">
    <property type="term" value="C:cytoplasm"/>
    <property type="evidence" value="ECO:0007669"/>
    <property type="project" value="TreeGrafter"/>
</dbReference>
<organism evidence="12 13">
    <name type="scientific">Fannyhessea vaginae DSM 15829</name>
    <dbReference type="NCBI Taxonomy" id="525256"/>
    <lineage>
        <taxon>Bacteria</taxon>
        <taxon>Bacillati</taxon>
        <taxon>Actinomycetota</taxon>
        <taxon>Coriobacteriia</taxon>
        <taxon>Coriobacteriales</taxon>
        <taxon>Atopobiaceae</taxon>
        <taxon>Fannyhessea</taxon>
    </lineage>
</organism>
<comment type="function">
    <text evidence="9">Phosphorylase is an important allosteric enzyme in carbohydrate metabolism. Enzymes from different sources differ in their regulatory mechanisms and in their natural substrates. However, all known phosphorylases share catalytic and structural properties.</text>
</comment>
<comment type="caution">
    <text evidence="12">The sequence shown here is derived from an EMBL/GenBank/DDBJ whole genome shotgun (WGS) entry which is preliminary data.</text>
</comment>
<keyword evidence="13" id="KW-1185">Reference proteome</keyword>
<dbReference type="AlphaFoldDB" id="F1T5L4"/>
<evidence type="ECO:0000256" key="1">
    <source>
        <dbReference type="ARBA" id="ARBA00001275"/>
    </source>
</evidence>